<dbReference type="PROSITE" id="PS00622">
    <property type="entry name" value="HTH_LUXR_1"/>
    <property type="match status" value="1"/>
</dbReference>
<evidence type="ECO:0000313" key="6">
    <source>
        <dbReference type="EMBL" id="MDY5140929.1"/>
    </source>
</evidence>
<dbReference type="RefSeq" id="WP_087069977.1">
    <property type="nucleotide sequence ID" value="NZ_CAUPFC010000022.1"/>
</dbReference>
<dbReference type="EMBL" id="JAWNFV010000012">
    <property type="protein sequence ID" value="MDY5140929.1"/>
    <property type="molecule type" value="Genomic_DNA"/>
</dbReference>
<dbReference type="GO" id="GO:0003677">
    <property type="term" value="F:DNA binding"/>
    <property type="evidence" value="ECO:0007669"/>
    <property type="project" value="UniProtKB-KW"/>
</dbReference>
<accession>A0AAW9HD94</accession>
<dbReference type="SUPFAM" id="SSF52172">
    <property type="entry name" value="CheY-like"/>
    <property type="match status" value="1"/>
</dbReference>
<dbReference type="Pfam" id="PF00072">
    <property type="entry name" value="Response_reg"/>
    <property type="match status" value="1"/>
</dbReference>
<evidence type="ECO:0000313" key="9">
    <source>
        <dbReference type="Proteomes" id="UP001288320"/>
    </source>
</evidence>
<evidence type="ECO:0000256" key="2">
    <source>
        <dbReference type="ARBA" id="ARBA00023125"/>
    </source>
</evidence>
<dbReference type="AlphaFoldDB" id="A0AAW9HD94"/>
<reference evidence="6 8" key="1">
    <citation type="submission" date="2023-10" db="EMBL/GenBank/DDBJ databases">
        <title>Whole Genome based description of the genera Actinobaculum and Actinotignum reveals a complex phylogenetic relationship within the species included in the genus Actinotignum.</title>
        <authorList>
            <person name="Jensen C.S."/>
            <person name="Dargis R."/>
            <person name="Kemp M."/>
            <person name="Christensen J.J."/>
        </authorList>
    </citation>
    <scope>NUCLEOTIDE SEQUENCE</scope>
    <source>
        <strain evidence="7 8">SLA_B089</strain>
        <strain evidence="6">SLA_B245</strain>
    </source>
</reference>
<name>A0AAW9HD94_9ACTO</name>
<dbReference type="GO" id="GO:0000160">
    <property type="term" value="P:phosphorelay signal transduction system"/>
    <property type="evidence" value="ECO:0007669"/>
    <property type="project" value="InterPro"/>
</dbReference>
<feature type="domain" description="Response regulatory" evidence="5">
    <location>
        <begin position="8"/>
        <end position="127"/>
    </location>
</feature>
<dbReference type="GO" id="GO:0006355">
    <property type="term" value="P:regulation of DNA-templated transcription"/>
    <property type="evidence" value="ECO:0007669"/>
    <property type="project" value="InterPro"/>
</dbReference>
<keyword evidence="2" id="KW-0238">DNA-binding</keyword>
<evidence type="ECO:0000313" key="7">
    <source>
        <dbReference type="EMBL" id="MDY5145801.1"/>
    </source>
</evidence>
<dbReference type="CDD" id="cd06170">
    <property type="entry name" value="LuxR_C_like"/>
    <property type="match status" value="1"/>
</dbReference>
<dbReference type="PANTHER" id="PTHR43214:SF43">
    <property type="entry name" value="TWO-COMPONENT RESPONSE REGULATOR"/>
    <property type="match status" value="1"/>
</dbReference>
<dbReference type="PROSITE" id="PS50110">
    <property type="entry name" value="RESPONSE_REGULATORY"/>
    <property type="match status" value="1"/>
</dbReference>
<evidence type="ECO:0000256" key="3">
    <source>
        <dbReference type="PROSITE-ProRule" id="PRU00169"/>
    </source>
</evidence>
<dbReference type="CDD" id="cd17535">
    <property type="entry name" value="REC_NarL-like"/>
    <property type="match status" value="1"/>
</dbReference>
<dbReference type="PANTHER" id="PTHR43214">
    <property type="entry name" value="TWO-COMPONENT RESPONSE REGULATOR"/>
    <property type="match status" value="1"/>
</dbReference>
<comment type="caution">
    <text evidence="6">The sequence shown here is derived from an EMBL/GenBank/DDBJ whole genome shotgun (WGS) entry which is preliminary data.</text>
</comment>
<dbReference type="PRINTS" id="PR00038">
    <property type="entry name" value="HTHLUXR"/>
</dbReference>
<protein>
    <submittedName>
        <fullName evidence="6">Response regulator transcription factor</fullName>
    </submittedName>
</protein>
<organism evidence="6 9">
    <name type="scientific">Actinotignum timonense</name>
    <dbReference type="NCBI Taxonomy" id="1870995"/>
    <lineage>
        <taxon>Bacteria</taxon>
        <taxon>Bacillati</taxon>
        <taxon>Actinomycetota</taxon>
        <taxon>Actinomycetes</taxon>
        <taxon>Actinomycetales</taxon>
        <taxon>Actinomycetaceae</taxon>
        <taxon>Actinotignum</taxon>
    </lineage>
</organism>
<proteinExistence type="predicted"/>
<dbReference type="InterPro" id="IPR011006">
    <property type="entry name" value="CheY-like_superfamily"/>
</dbReference>
<evidence type="ECO:0000259" key="5">
    <source>
        <dbReference type="PROSITE" id="PS50110"/>
    </source>
</evidence>
<keyword evidence="1 3" id="KW-0597">Phosphoprotein</keyword>
<dbReference type="SMART" id="SM00448">
    <property type="entry name" value="REC"/>
    <property type="match status" value="1"/>
</dbReference>
<keyword evidence="8" id="KW-1185">Reference proteome</keyword>
<dbReference type="EMBL" id="JAWNFY010000004">
    <property type="protein sequence ID" value="MDY5145801.1"/>
    <property type="molecule type" value="Genomic_DNA"/>
</dbReference>
<evidence type="ECO:0000259" key="4">
    <source>
        <dbReference type="PROSITE" id="PS50043"/>
    </source>
</evidence>
<evidence type="ECO:0000313" key="8">
    <source>
        <dbReference type="Proteomes" id="UP001284901"/>
    </source>
</evidence>
<dbReference type="Proteomes" id="UP001284901">
    <property type="component" value="Unassembled WGS sequence"/>
</dbReference>
<dbReference type="PROSITE" id="PS50043">
    <property type="entry name" value="HTH_LUXR_2"/>
    <property type="match status" value="1"/>
</dbReference>
<evidence type="ECO:0000256" key="1">
    <source>
        <dbReference type="ARBA" id="ARBA00022553"/>
    </source>
</evidence>
<dbReference type="InterPro" id="IPR058245">
    <property type="entry name" value="NreC/VraR/RcsB-like_REC"/>
</dbReference>
<sequence>MPISSPIRVMVVDDDPMVRRLLVQIINLSPERDSEVVAQAGTAREALETLTAVKVDVVLMDVAMPGGMDGIEATRQLRSFPHPPQVIVVTTLDADDEAVRAAEAGASGFILKSEDPQVLLQAIRNVAAGDGALSPRAAKQVYEYLAATRTVSARRRAQEKIARLTARELEVARQVSRGLSNRDIGEKLHLSESTVKTHLSAIVAKMGVEGRIGVAVDMTRAGLLDDEPV</sequence>
<dbReference type="SMART" id="SM00421">
    <property type="entry name" value="HTH_LUXR"/>
    <property type="match status" value="1"/>
</dbReference>
<feature type="domain" description="HTH luxR-type" evidence="4">
    <location>
        <begin position="157"/>
        <end position="223"/>
    </location>
</feature>
<feature type="modified residue" description="4-aspartylphosphate" evidence="3">
    <location>
        <position position="61"/>
    </location>
</feature>
<dbReference type="GeneID" id="92813494"/>
<dbReference type="InterPro" id="IPR001789">
    <property type="entry name" value="Sig_transdc_resp-reg_receiver"/>
</dbReference>
<dbReference type="Pfam" id="PF00196">
    <property type="entry name" value="GerE"/>
    <property type="match status" value="1"/>
</dbReference>
<dbReference type="Proteomes" id="UP001288320">
    <property type="component" value="Unassembled WGS sequence"/>
</dbReference>
<dbReference type="Gene3D" id="3.40.50.2300">
    <property type="match status" value="1"/>
</dbReference>
<gene>
    <name evidence="6" type="ORF">R6G74_06350</name>
    <name evidence="7" type="ORF">R6P33_02020</name>
</gene>
<dbReference type="InterPro" id="IPR039420">
    <property type="entry name" value="WalR-like"/>
</dbReference>
<dbReference type="InterPro" id="IPR000792">
    <property type="entry name" value="Tscrpt_reg_LuxR_C"/>
</dbReference>